<feature type="region of interest" description="Disordered" evidence="1">
    <location>
        <begin position="28"/>
        <end position="82"/>
    </location>
</feature>
<reference evidence="2" key="1">
    <citation type="journal article" date="2020" name="Fungal Divers.">
        <title>Resolving the Mortierellaceae phylogeny through synthesis of multi-gene phylogenetics and phylogenomics.</title>
        <authorList>
            <person name="Vandepol N."/>
            <person name="Liber J."/>
            <person name="Desiro A."/>
            <person name="Na H."/>
            <person name="Kennedy M."/>
            <person name="Barry K."/>
            <person name="Grigoriev I.V."/>
            <person name="Miller A.N."/>
            <person name="O'Donnell K."/>
            <person name="Stajich J.E."/>
            <person name="Bonito G."/>
        </authorList>
    </citation>
    <scope>NUCLEOTIDE SEQUENCE</scope>
    <source>
        <strain evidence="2">KOD1015</strain>
    </source>
</reference>
<feature type="region of interest" description="Disordered" evidence="1">
    <location>
        <begin position="672"/>
        <end position="697"/>
    </location>
</feature>
<dbReference type="AlphaFoldDB" id="A0A9P6G2C8"/>
<name>A0A9P6G2C8_9FUNG</name>
<feature type="compositionally biased region" description="Basic and acidic residues" evidence="1">
    <location>
        <begin position="249"/>
        <end position="259"/>
    </location>
</feature>
<organism evidence="2 3">
    <name type="scientific">Lunasporangiospora selenospora</name>
    <dbReference type="NCBI Taxonomy" id="979761"/>
    <lineage>
        <taxon>Eukaryota</taxon>
        <taxon>Fungi</taxon>
        <taxon>Fungi incertae sedis</taxon>
        <taxon>Mucoromycota</taxon>
        <taxon>Mortierellomycotina</taxon>
        <taxon>Mortierellomycetes</taxon>
        <taxon>Mortierellales</taxon>
        <taxon>Mortierellaceae</taxon>
        <taxon>Lunasporangiospora</taxon>
    </lineage>
</organism>
<feature type="region of interest" description="Disordered" evidence="1">
    <location>
        <begin position="281"/>
        <end position="322"/>
    </location>
</feature>
<keyword evidence="3" id="KW-1185">Reference proteome</keyword>
<feature type="compositionally biased region" description="Low complexity" evidence="1">
    <location>
        <begin position="53"/>
        <end position="80"/>
    </location>
</feature>
<feature type="compositionally biased region" description="Polar residues" evidence="1">
    <location>
        <begin position="672"/>
        <end position="686"/>
    </location>
</feature>
<comment type="caution">
    <text evidence="2">The sequence shown here is derived from an EMBL/GenBank/DDBJ whole genome shotgun (WGS) entry which is preliminary data.</text>
</comment>
<evidence type="ECO:0000313" key="3">
    <source>
        <dbReference type="Proteomes" id="UP000780801"/>
    </source>
</evidence>
<feature type="region of interest" description="Disordered" evidence="1">
    <location>
        <begin position="497"/>
        <end position="528"/>
    </location>
</feature>
<evidence type="ECO:0000313" key="2">
    <source>
        <dbReference type="EMBL" id="KAF9585541.1"/>
    </source>
</evidence>
<feature type="region of interest" description="Disordered" evidence="1">
    <location>
        <begin position="174"/>
        <end position="194"/>
    </location>
</feature>
<feature type="region of interest" description="Disordered" evidence="1">
    <location>
        <begin position="100"/>
        <end position="135"/>
    </location>
</feature>
<dbReference type="Proteomes" id="UP000780801">
    <property type="component" value="Unassembled WGS sequence"/>
</dbReference>
<proteinExistence type="predicted"/>
<dbReference type="OrthoDB" id="2438557at2759"/>
<evidence type="ECO:0000256" key="1">
    <source>
        <dbReference type="SAM" id="MobiDB-lite"/>
    </source>
</evidence>
<sequence length="1004" mass="111701">MDDLKSPIRFSERIRARVLAAEETAELEKKTIITSHKIGGSSSEKRHIQLSGSSKARASRARPCPSTQLSPSRTPSTTSPKRTAAMHLNGQDLLEEAESYVRSETTNTAGNQPSVQKDNNNTRDPMTDISEDGTQVEQDALYRPQLSDNGMKANLEHEISTGVKRLRPLSLDFNSDPNLDNGRNERANTKRHRKKNFCRVPSKSQVRLPDLAEMGMENVGHQGDSGILSDQHDHGNQSIPKDQVNTSERSIHEAGQNDKNLEGIALAGLETIHFEDLMDPEESEYAQSSVPSEPEYGHTNYDNEDSSHPATPERSTSPYSMSSTQSRAEWLQILIQDHIDRFVEMDPYNLTPLSFVLYSMPRHDSTATFMSRQSTYDLNVLDIWTITVQQPADGRPEGCTPEATVLRTDQVAFWLHIPLRDLIGFLAFATTAELNILNMYLQFRVGLIQQMQGDTPRPGSEEWATMVSILTMDDGMRFRLTWMLVMLFDERRTQADIVDSDSQQQQSRSDDQSDDQSDDSASSMTNLSSKSLDSTFDRLAYSGTLSQLQKVWARYRSFLPPWQEWVSSRYWYEIAPVASIEEDGIDQDLILEDLNMFEMILQSGERRRKELVDSGSLMRYNFLDVSKGFDELKVSPKTMSVWTPPPSPLGPITADADVSECALTAAQSPRQVTSDSYCDSNDSCGENSVDRLAPSSTTDITNTLTTSQDWDSFWSNQQSSTTDLYSSILQLQLQSQQAIQQQQIQQQLLAMQPDAMGLSYQPSSGLGLSSNQALSLVNPAPNTLQLDQPTTENSDLFYEFQQAGQLPGSDHFLPIHPQPSTTMDPIQSMTGVGVLPPNTMDMATSSPMALHPTLSSTPLAAADYNQLLVEQITRTFREMLDRRTQISEESLVTSPVSVQEQDPMHLLSPAREQLQQQIQDMPIPILSHTHSLPNLGHEQDPNSTLGQSIVETVLSATSVLEDPVPSGTVAAQGPSDHIQTVTGEFALEFAQALINPSSRSSIQI</sequence>
<feature type="compositionally biased region" description="Polar residues" evidence="1">
    <location>
        <begin position="236"/>
        <end position="248"/>
    </location>
</feature>
<protein>
    <submittedName>
        <fullName evidence="2">Uncharacterized protein</fullName>
    </submittedName>
</protein>
<gene>
    <name evidence="2" type="ORF">BGW38_001912</name>
</gene>
<dbReference type="EMBL" id="JAABOA010000163">
    <property type="protein sequence ID" value="KAF9585541.1"/>
    <property type="molecule type" value="Genomic_DNA"/>
</dbReference>
<accession>A0A9P6G2C8</accession>
<feature type="compositionally biased region" description="Polar residues" evidence="1">
    <location>
        <begin position="102"/>
        <end position="124"/>
    </location>
</feature>
<feature type="region of interest" description="Disordered" evidence="1">
    <location>
        <begin position="216"/>
        <end position="259"/>
    </location>
</feature>